<evidence type="ECO:0000313" key="8">
    <source>
        <dbReference type="RefSeq" id="XP_026294013.1"/>
    </source>
</evidence>
<dbReference type="Pfam" id="PF07690">
    <property type="entry name" value="MFS_1"/>
    <property type="match status" value="2"/>
</dbReference>
<evidence type="ECO:0000313" key="5">
    <source>
        <dbReference type="Proteomes" id="UP000504606"/>
    </source>
</evidence>
<dbReference type="RefSeq" id="XP_052131501.1">
    <property type="nucleotide sequence ID" value="XM_052275541.1"/>
</dbReference>
<organism evidence="5 9">
    <name type="scientific">Frankliniella occidentalis</name>
    <name type="common">Western flower thrips</name>
    <name type="synonym">Euthrips occidentalis</name>
    <dbReference type="NCBI Taxonomy" id="133901"/>
    <lineage>
        <taxon>Eukaryota</taxon>
        <taxon>Metazoa</taxon>
        <taxon>Ecdysozoa</taxon>
        <taxon>Arthropoda</taxon>
        <taxon>Hexapoda</taxon>
        <taxon>Insecta</taxon>
        <taxon>Pterygota</taxon>
        <taxon>Neoptera</taxon>
        <taxon>Paraneoptera</taxon>
        <taxon>Thysanoptera</taxon>
        <taxon>Terebrantia</taxon>
        <taxon>Thripoidea</taxon>
        <taxon>Thripidae</taxon>
        <taxon>Frankliniella</taxon>
    </lineage>
</organism>
<evidence type="ECO:0000256" key="3">
    <source>
        <dbReference type="SAM" id="Phobius"/>
    </source>
</evidence>
<evidence type="ECO:0000313" key="10">
    <source>
        <dbReference type="RefSeq" id="XP_026294016.1"/>
    </source>
</evidence>
<feature type="region of interest" description="Disordered" evidence="2">
    <location>
        <begin position="828"/>
        <end position="847"/>
    </location>
</feature>
<keyword evidence="5" id="KW-1185">Reference proteome</keyword>
<feature type="transmembrane region" description="Helical" evidence="3">
    <location>
        <begin position="249"/>
        <end position="275"/>
    </location>
</feature>
<feature type="transmembrane region" description="Helical" evidence="3">
    <location>
        <begin position="626"/>
        <end position="648"/>
    </location>
</feature>
<feature type="transmembrane region" description="Helical" evidence="3">
    <location>
        <begin position="282"/>
        <end position="301"/>
    </location>
</feature>
<feature type="transmembrane region" description="Helical" evidence="3">
    <location>
        <begin position="196"/>
        <end position="217"/>
    </location>
</feature>
<dbReference type="GO" id="GO:0008028">
    <property type="term" value="F:monocarboxylic acid transmembrane transporter activity"/>
    <property type="evidence" value="ECO:0007669"/>
    <property type="project" value="TreeGrafter"/>
</dbReference>
<dbReference type="PANTHER" id="PTHR11360">
    <property type="entry name" value="MONOCARBOXYLATE TRANSPORTER"/>
    <property type="match status" value="1"/>
</dbReference>
<keyword evidence="3" id="KW-1133">Transmembrane helix</keyword>
<dbReference type="InterPro" id="IPR050327">
    <property type="entry name" value="Proton-linked_MCT"/>
</dbReference>
<dbReference type="GO" id="GO:0016020">
    <property type="term" value="C:membrane"/>
    <property type="evidence" value="ECO:0007669"/>
    <property type="project" value="UniProtKB-SubCell"/>
</dbReference>
<keyword evidence="3" id="KW-0812">Transmembrane</keyword>
<feature type="transmembrane region" description="Helical" evidence="3">
    <location>
        <begin position="700"/>
        <end position="717"/>
    </location>
</feature>
<proteinExistence type="predicted"/>
<feature type="region of interest" description="Disordered" evidence="2">
    <location>
        <begin position="51"/>
        <end position="76"/>
    </location>
</feature>
<evidence type="ECO:0000256" key="2">
    <source>
        <dbReference type="SAM" id="MobiDB-lite"/>
    </source>
</evidence>
<feature type="transmembrane region" description="Helical" evidence="3">
    <location>
        <begin position="313"/>
        <end position="332"/>
    </location>
</feature>
<feature type="transmembrane region" description="Helical" evidence="3">
    <location>
        <begin position="224"/>
        <end position="243"/>
    </location>
</feature>
<evidence type="ECO:0000313" key="7">
    <source>
        <dbReference type="RefSeq" id="XP_026294012.1"/>
    </source>
</evidence>
<accession>A0A6J1TR59</accession>
<dbReference type="RefSeq" id="XP_026294013.1">
    <property type="nucleotide sequence ID" value="XM_026438228.2"/>
</dbReference>
<dbReference type="OrthoDB" id="410267at2759"/>
<dbReference type="CDD" id="cd17352">
    <property type="entry name" value="MFS_MCT_SLC16"/>
    <property type="match status" value="1"/>
</dbReference>
<feature type="transmembrane region" description="Helical" evidence="3">
    <location>
        <begin position="789"/>
        <end position="810"/>
    </location>
</feature>
<dbReference type="InterPro" id="IPR036259">
    <property type="entry name" value="MFS_trans_sf"/>
</dbReference>
<evidence type="ECO:0000313" key="14">
    <source>
        <dbReference type="RefSeq" id="XP_052131504.1"/>
    </source>
</evidence>
<evidence type="ECO:0000313" key="12">
    <source>
        <dbReference type="RefSeq" id="XP_052131502.1"/>
    </source>
</evidence>
<dbReference type="InterPro" id="IPR011701">
    <property type="entry name" value="MFS"/>
</dbReference>
<dbReference type="PANTHER" id="PTHR11360:SF111">
    <property type="entry name" value="CHASKI, ISOFORM A"/>
    <property type="match status" value="1"/>
</dbReference>
<evidence type="ECO:0000256" key="1">
    <source>
        <dbReference type="ARBA" id="ARBA00004141"/>
    </source>
</evidence>
<dbReference type="RefSeq" id="XP_026294010.1">
    <property type="nucleotide sequence ID" value="XM_026438225.2"/>
</dbReference>
<gene>
    <name evidence="6 7 8 9 10 11 12 13 14" type="primary">LOC113218054</name>
</gene>
<dbReference type="GeneID" id="113218054"/>
<dbReference type="KEGG" id="foc:113218054"/>
<dbReference type="RefSeq" id="XP_026294016.1">
    <property type="nucleotide sequence ID" value="XM_026438231.2"/>
</dbReference>
<name>A0A6J1TR59_FRAOC</name>
<evidence type="ECO:0000313" key="6">
    <source>
        <dbReference type="RefSeq" id="XP_026294010.1"/>
    </source>
</evidence>
<feature type="transmembrane region" description="Helical" evidence="3">
    <location>
        <begin position="723"/>
        <end position="750"/>
    </location>
</feature>
<dbReference type="SUPFAM" id="SSF103473">
    <property type="entry name" value="MFS general substrate transporter"/>
    <property type="match status" value="1"/>
</dbReference>
<evidence type="ECO:0000313" key="13">
    <source>
        <dbReference type="RefSeq" id="XP_052131503.1"/>
    </source>
</evidence>
<sequence length="878" mass="93778">MMAEDGAPRHASTLSSLNIVHEHNKLNARTARTRVHEFPLRKQGAVISLSSSRERDVVSGDTTVDGESRREPHERARKVRKISSLSVPEGKDAKDALVLLHNGNHGDGNCYLAEDCAEEDDDDEEDVEDGDEDTDVVVVEGVDETAGRRVPDGGWGWAVVAAAFFINMASDGISFSFGLLYIEFLRYFGQSRSDTAWIGSLFMAVPMLTGPVASAMVDRYGCRAMTIVGGVISAIGFVIASSASTIGQMYLTFGVLAGLGLGLCFITAVVSIAFWFERKRTLAMSLGAAGTGFGTFIYAPMTNYCISEYGWRGTVLLLAGTFLNLCLCGVIMRDPSWWLAEQAAHGGRRRGALGRGGSAQDGSRSVVHDGASEASELLPLAPLPPLPPLPPLAVPLSRVAKSLPYTRPMTMATRSEDNLASMSACLPRHAVSAPSTPSTPISPSGLGMPPAPLLAFNTIPELEVPEYGLDDDVTGHVCSTPLLPGPAAVRPSHLPLVPGGSVAGAVAGVVAGAVHMPGHVHGHVHGHVRRCNSSSPFGSSPLRAESLPCFRRRVSLSTTPGTPLYPAPAASFALHRRRKSSFVPGRSSWQSCCPPLFGGSGEKDSQERRWYSTTVELVRAMMDFSLFLELHFLLMSVGTTLLYTWFVVPYFYLADHLIENGYTQADASHMLGVVGYANTFGMLVLGCVGDHPRLNVTKTYALCLAVCGTATAGMLVFTDRYWLLMLSCAAFGVTFGSTFSFTPTILVTLVPMERFTIAYGLNLLCQGIGNLLGPPFAGWLFDLTDSWDWSFYMAGLWIVVAGLLTGLISYTKNRTLFSSLATEVAREATKAGGDAHPPQDANADGGDDFDTAPCMKAAAAESAVTVVPIATTKDGVQR</sequence>
<evidence type="ECO:0000313" key="9">
    <source>
        <dbReference type="RefSeq" id="XP_026294015.1"/>
    </source>
</evidence>
<feature type="domain" description="Major facilitator superfamily (MFS) profile" evidence="4">
    <location>
        <begin position="156"/>
        <end position="813"/>
    </location>
</feature>
<evidence type="ECO:0000259" key="4">
    <source>
        <dbReference type="PROSITE" id="PS50850"/>
    </source>
</evidence>
<dbReference type="PROSITE" id="PS50850">
    <property type="entry name" value="MFS"/>
    <property type="match status" value="1"/>
</dbReference>
<protein>
    <submittedName>
        <fullName evidence="6 7">Uncharacterized protein LOC113218054</fullName>
    </submittedName>
</protein>
<dbReference type="RefSeq" id="XP_052131502.1">
    <property type="nucleotide sequence ID" value="XM_052275542.1"/>
</dbReference>
<dbReference type="Proteomes" id="UP000504606">
    <property type="component" value="Unplaced"/>
</dbReference>
<comment type="subcellular location">
    <subcellularLocation>
        <location evidence="1">Membrane</location>
        <topology evidence="1">Multi-pass membrane protein</topology>
    </subcellularLocation>
</comment>
<dbReference type="Gene3D" id="1.20.1250.20">
    <property type="entry name" value="MFS general substrate transporter like domains"/>
    <property type="match status" value="2"/>
</dbReference>
<feature type="transmembrane region" description="Helical" evidence="3">
    <location>
        <begin position="668"/>
        <end position="688"/>
    </location>
</feature>
<keyword evidence="3" id="KW-0472">Membrane</keyword>
<evidence type="ECO:0000313" key="11">
    <source>
        <dbReference type="RefSeq" id="XP_052131501.1"/>
    </source>
</evidence>
<feature type="transmembrane region" description="Helical" evidence="3">
    <location>
        <begin position="157"/>
        <end position="184"/>
    </location>
</feature>
<feature type="transmembrane region" description="Helical" evidence="3">
    <location>
        <begin position="757"/>
        <end position="777"/>
    </location>
</feature>
<dbReference type="RefSeq" id="XP_026294012.1">
    <property type="nucleotide sequence ID" value="XM_026438227.2"/>
</dbReference>
<dbReference type="RefSeq" id="XP_052131503.1">
    <property type="nucleotide sequence ID" value="XM_052275543.1"/>
</dbReference>
<dbReference type="RefSeq" id="XP_026294015.1">
    <property type="nucleotide sequence ID" value="XM_026438230.2"/>
</dbReference>
<dbReference type="InterPro" id="IPR020846">
    <property type="entry name" value="MFS_dom"/>
</dbReference>
<reference evidence="6 7" key="1">
    <citation type="submission" date="2025-04" db="UniProtKB">
        <authorList>
            <consortium name="RefSeq"/>
        </authorList>
    </citation>
    <scope>IDENTIFICATION</scope>
    <source>
        <tissue evidence="6 7">Whole organism</tissue>
    </source>
</reference>
<dbReference type="RefSeq" id="XP_052131504.1">
    <property type="nucleotide sequence ID" value="XM_052275544.1"/>
</dbReference>
<dbReference type="AlphaFoldDB" id="A0A6J1TR59"/>